<sequence length="99" mass="10766">MRFSTWYPAAQIAEQAPSAPGVFQVRVRGLIDYPTGRSAMIHYAAAADLRAAASEWAAALGPADALYRHLDELGSQTPQQVLDKLVKRFGDRFGAAPHQ</sequence>
<name>A0A0C2D2H7_9BACT</name>
<evidence type="ECO:0000313" key="2">
    <source>
        <dbReference type="Proteomes" id="UP000031599"/>
    </source>
</evidence>
<dbReference type="Proteomes" id="UP000031599">
    <property type="component" value="Unassembled WGS sequence"/>
</dbReference>
<evidence type="ECO:0000313" key="1">
    <source>
        <dbReference type="EMBL" id="KIG17481.1"/>
    </source>
</evidence>
<dbReference type="RefSeq" id="WP_052548269.1">
    <property type="nucleotide sequence ID" value="NZ_JMCC02000023.1"/>
</dbReference>
<protein>
    <submittedName>
        <fullName evidence="1">Uncharacterized protein</fullName>
    </submittedName>
</protein>
<gene>
    <name evidence="1" type="ORF">DB30_03182</name>
</gene>
<dbReference type="EMBL" id="JMCC02000023">
    <property type="protein sequence ID" value="KIG17481.1"/>
    <property type="molecule type" value="Genomic_DNA"/>
</dbReference>
<comment type="caution">
    <text evidence="1">The sequence shown here is derived from an EMBL/GenBank/DDBJ whole genome shotgun (WGS) entry which is preliminary data.</text>
</comment>
<accession>A0A0C2D2H7</accession>
<dbReference type="AlphaFoldDB" id="A0A0C2D2H7"/>
<reference evidence="1 2" key="1">
    <citation type="submission" date="2014-12" db="EMBL/GenBank/DDBJ databases">
        <title>Genome assembly of Enhygromyxa salina DSM 15201.</title>
        <authorList>
            <person name="Sharma G."/>
            <person name="Subramanian S."/>
        </authorList>
    </citation>
    <scope>NUCLEOTIDE SEQUENCE [LARGE SCALE GENOMIC DNA]</scope>
    <source>
        <strain evidence="1 2">DSM 15201</strain>
    </source>
</reference>
<organism evidence="1 2">
    <name type="scientific">Enhygromyxa salina</name>
    <dbReference type="NCBI Taxonomy" id="215803"/>
    <lineage>
        <taxon>Bacteria</taxon>
        <taxon>Pseudomonadati</taxon>
        <taxon>Myxococcota</taxon>
        <taxon>Polyangia</taxon>
        <taxon>Nannocystales</taxon>
        <taxon>Nannocystaceae</taxon>
        <taxon>Enhygromyxa</taxon>
    </lineage>
</organism>
<proteinExistence type="predicted"/>